<evidence type="ECO:0000256" key="3">
    <source>
        <dbReference type="ARBA" id="ARBA00022692"/>
    </source>
</evidence>
<evidence type="ECO:0000256" key="2">
    <source>
        <dbReference type="ARBA" id="ARBA00022448"/>
    </source>
</evidence>
<reference evidence="8 9" key="1">
    <citation type="journal article" date="2020" name="IScience">
        <title>Genome Sequencing of the Endangered Kingdonia uniflora (Circaeasteraceae, Ranunculales) Reveals Potential Mechanisms of Evolutionary Specialization.</title>
        <authorList>
            <person name="Sun Y."/>
            <person name="Deng T."/>
            <person name="Zhang A."/>
            <person name="Moore M.J."/>
            <person name="Landis J.B."/>
            <person name="Lin N."/>
            <person name="Zhang H."/>
            <person name="Zhang X."/>
            <person name="Huang J."/>
            <person name="Zhang X."/>
            <person name="Sun H."/>
            <person name="Wang H."/>
        </authorList>
    </citation>
    <scope>NUCLEOTIDE SEQUENCE [LARGE SCALE GENOMIC DNA]</scope>
    <source>
        <strain evidence="8">TB1705</strain>
        <tissue evidence="8">Leaf</tissue>
    </source>
</reference>
<dbReference type="GO" id="GO:0006865">
    <property type="term" value="P:amino acid transport"/>
    <property type="evidence" value="ECO:0007669"/>
    <property type="project" value="UniProtKB-KW"/>
</dbReference>
<dbReference type="GO" id="GO:0016020">
    <property type="term" value="C:membrane"/>
    <property type="evidence" value="ECO:0007669"/>
    <property type="project" value="UniProtKB-SubCell"/>
</dbReference>
<keyword evidence="9" id="KW-1185">Reference proteome</keyword>
<keyword evidence="4" id="KW-0029">Amino-acid transport</keyword>
<keyword evidence="3" id="KW-0812">Transmembrane</keyword>
<sequence>MKFMPSLLFSVDVPYFDFFNIVGMEEIYLRKIGLGIFLIHGSTGLCLGHNVVLEIQTTIDSTHEKPSKKPMWKGCIVEYIVVSLCYFSVAFIDYKVFGNSVEDNILITGFSHQIPLFIDMVDSRQSLLVHKGVIGCNKRLVQAIATIKKLKTSKQWLLDGYLYSLSLQNKSPYNIHRVLIKAIKGSVQLRDRKKKKNFVLPVFIKSIMENLFPGCSLGYERHEISTLTYPRVVTSPEYPGEKLYAQILELTTHQALQMFEGILLKLNGLDVRVREYKIGSHFYSEVFHELMLETEARKAIMREITVEETAEEDERMTRGRTD</sequence>
<evidence type="ECO:0000313" key="8">
    <source>
        <dbReference type="EMBL" id="KAF6173976.1"/>
    </source>
</evidence>
<evidence type="ECO:0000259" key="7">
    <source>
        <dbReference type="Pfam" id="PF01490"/>
    </source>
</evidence>
<keyword evidence="6" id="KW-0472">Membrane</keyword>
<dbReference type="AlphaFoldDB" id="A0A7J7P3E7"/>
<feature type="domain" description="Amino acid transporter transmembrane" evidence="7">
    <location>
        <begin position="48"/>
        <end position="107"/>
    </location>
</feature>
<evidence type="ECO:0000313" key="9">
    <source>
        <dbReference type="Proteomes" id="UP000541444"/>
    </source>
</evidence>
<dbReference type="Proteomes" id="UP000541444">
    <property type="component" value="Unassembled WGS sequence"/>
</dbReference>
<evidence type="ECO:0000256" key="4">
    <source>
        <dbReference type="ARBA" id="ARBA00022970"/>
    </source>
</evidence>
<evidence type="ECO:0000256" key="6">
    <source>
        <dbReference type="ARBA" id="ARBA00023136"/>
    </source>
</evidence>
<dbReference type="Pfam" id="PF01490">
    <property type="entry name" value="Aa_trans"/>
    <property type="match status" value="1"/>
</dbReference>
<evidence type="ECO:0000256" key="1">
    <source>
        <dbReference type="ARBA" id="ARBA00004370"/>
    </source>
</evidence>
<comment type="subcellular location">
    <subcellularLocation>
        <location evidence="1">Membrane</location>
    </subcellularLocation>
</comment>
<dbReference type="EMBL" id="JACGCM010000309">
    <property type="protein sequence ID" value="KAF6173976.1"/>
    <property type="molecule type" value="Genomic_DNA"/>
</dbReference>
<evidence type="ECO:0000256" key="5">
    <source>
        <dbReference type="ARBA" id="ARBA00022989"/>
    </source>
</evidence>
<comment type="caution">
    <text evidence="8">The sequence shown here is derived from an EMBL/GenBank/DDBJ whole genome shotgun (WGS) entry which is preliminary data.</text>
</comment>
<proteinExistence type="predicted"/>
<dbReference type="PANTHER" id="PTHR48017">
    <property type="entry name" value="OS05G0424000 PROTEIN-RELATED"/>
    <property type="match status" value="1"/>
</dbReference>
<dbReference type="OrthoDB" id="40134at2759"/>
<gene>
    <name evidence="8" type="ORF">GIB67_039927</name>
</gene>
<accession>A0A7J7P3E7</accession>
<keyword evidence="5" id="KW-1133">Transmembrane helix</keyword>
<dbReference type="InterPro" id="IPR013057">
    <property type="entry name" value="AA_transpt_TM"/>
</dbReference>
<protein>
    <recommendedName>
        <fullName evidence="7">Amino acid transporter transmembrane domain-containing protein</fullName>
    </recommendedName>
</protein>
<name>A0A7J7P3E7_9MAGN</name>
<keyword evidence="2" id="KW-0813">Transport</keyword>
<organism evidence="8 9">
    <name type="scientific">Kingdonia uniflora</name>
    <dbReference type="NCBI Taxonomy" id="39325"/>
    <lineage>
        <taxon>Eukaryota</taxon>
        <taxon>Viridiplantae</taxon>
        <taxon>Streptophyta</taxon>
        <taxon>Embryophyta</taxon>
        <taxon>Tracheophyta</taxon>
        <taxon>Spermatophyta</taxon>
        <taxon>Magnoliopsida</taxon>
        <taxon>Ranunculales</taxon>
        <taxon>Circaeasteraceae</taxon>
        <taxon>Kingdonia</taxon>
    </lineage>
</organism>